<name>M4FD30_BRACM</name>
<organism evidence="4 5">
    <name type="scientific">Brassica campestris</name>
    <name type="common">Field mustard</name>
    <dbReference type="NCBI Taxonomy" id="3711"/>
    <lineage>
        <taxon>Eukaryota</taxon>
        <taxon>Viridiplantae</taxon>
        <taxon>Streptophyta</taxon>
        <taxon>Embryophyta</taxon>
        <taxon>Tracheophyta</taxon>
        <taxon>Spermatophyta</taxon>
        <taxon>Magnoliopsida</taxon>
        <taxon>eudicotyledons</taxon>
        <taxon>Gunneridae</taxon>
        <taxon>Pentapetalae</taxon>
        <taxon>rosids</taxon>
        <taxon>malvids</taxon>
        <taxon>Brassicales</taxon>
        <taxon>Brassicaceae</taxon>
        <taxon>Brassiceae</taxon>
        <taxon>Brassica</taxon>
    </lineage>
</organism>
<keyword evidence="5" id="KW-1185">Reference proteome</keyword>
<reference evidence="4 5" key="1">
    <citation type="journal article" date="2011" name="Nat. Genet.">
        <title>The genome of the mesopolyploid crop species Brassica rapa.</title>
        <authorList>
            <consortium name="Brassica rapa Genome Sequencing Project Consortium"/>
            <person name="Wang X."/>
            <person name="Wang H."/>
            <person name="Wang J."/>
            <person name="Sun R."/>
            <person name="Wu J."/>
            <person name="Liu S."/>
            <person name="Bai Y."/>
            <person name="Mun J.H."/>
            <person name="Bancroft I."/>
            <person name="Cheng F."/>
            <person name="Huang S."/>
            <person name="Li X."/>
            <person name="Hua W."/>
            <person name="Wang J."/>
            <person name="Wang X."/>
            <person name="Freeling M."/>
            <person name="Pires J.C."/>
            <person name="Paterson A.H."/>
            <person name="Chalhoub B."/>
            <person name="Wang B."/>
            <person name="Hayward A."/>
            <person name="Sharpe A.G."/>
            <person name="Park B.S."/>
            <person name="Weisshaar B."/>
            <person name="Liu B."/>
            <person name="Li B."/>
            <person name="Liu B."/>
            <person name="Tong C."/>
            <person name="Song C."/>
            <person name="Duran C."/>
            <person name="Peng C."/>
            <person name="Geng C."/>
            <person name="Koh C."/>
            <person name="Lin C."/>
            <person name="Edwards D."/>
            <person name="Mu D."/>
            <person name="Shen D."/>
            <person name="Soumpourou E."/>
            <person name="Li F."/>
            <person name="Fraser F."/>
            <person name="Conant G."/>
            <person name="Lassalle G."/>
            <person name="King G.J."/>
            <person name="Bonnema G."/>
            <person name="Tang H."/>
            <person name="Wang H."/>
            <person name="Belcram H."/>
            <person name="Zhou H."/>
            <person name="Hirakawa H."/>
            <person name="Abe H."/>
            <person name="Guo H."/>
            <person name="Wang H."/>
            <person name="Jin H."/>
            <person name="Parkin I.A."/>
            <person name="Batley J."/>
            <person name="Kim J.S."/>
            <person name="Just J."/>
            <person name="Li J."/>
            <person name="Xu J."/>
            <person name="Deng J."/>
            <person name="Kim J.A."/>
            <person name="Li J."/>
            <person name="Yu J."/>
            <person name="Meng J."/>
            <person name="Wang J."/>
            <person name="Min J."/>
            <person name="Poulain J."/>
            <person name="Wang J."/>
            <person name="Hatakeyama K."/>
            <person name="Wu K."/>
            <person name="Wang L."/>
            <person name="Fang L."/>
            <person name="Trick M."/>
            <person name="Links M.G."/>
            <person name="Zhao M."/>
            <person name="Jin M."/>
            <person name="Ramchiary N."/>
            <person name="Drou N."/>
            <person name="Berkman P.J."/>
            <person name="Cai Q."/>
            <person name="Huang Q."/>
            <person name="Li R."/>
            <person name="Tabata S."/>
            <person name="Cheng S."/>
            <person name="Zhang S."/>
            <person name="Zhang S."/>
            <person name="Huang S."/>
            <person name="Sato S."/>
            <person name="Sun S."/>
            <person name="Kwon S.J."/>
            <person name="Choi S.R."/>
            <person name="Lee T.H."/>
            <person name="Fan W."/>
            <person name="Zhao X."/>
            <person name="Tan X."/>
            <person name="Xu X."/>
            <person name="Wang Y."/>
            <person name="Qiu Y."/>
            <person name="Yin Y."/>
            <person name="Li Y."/>
            <person name="Du Y."/>
            <person name="Liao Y."/>
            <person name="Lim Y."/>
            <person name="Narusaka Y."/>
            <person name="Wang Y."/>
            <person name="Wang Z."/>
            <person name="Li Z."/>
            <person name="Wang Z."/>
            <person name="Xiong Z."/>
            <person name="Zhang Z."/>
        </authorList>
    </citation>
    <scope>NUCLEOTIDE SEQUENCE [LARGE SCALE GENOMIC DNA]</scope>
    <source>
        <strain evidence="4 5">cv. Chiifu-401-42</strain>
    </source>
</reference>
<sequence length="365" mass="41622">MPANNRVHSSAALQTHGIWQSAIGYDPYAPTAKEEPKTTQQKSDDPENSYASFQGLLALARITGSNNDEARGSWRRLGGAWGEVRLRRRRVVRRRRRVRVRILMLILRLRRLLLRGAAVAAAAIAGRYGIHSWQAFKARPIVPRMRKFYEGGFQAAMTQAQGGELKGVDMLLLDAKLNESPPDQKIPFHHEMAQVPEFPSKLFFYCEVEPNSGGETPLVLSHVVYERMKEKHPEFVQRLEEHGLVYVRVLGEDDDPSSPIGRGWKSTFLTHDKNVAEERAAKLGMKLEWTEEGGAKTIMGPIPAIKFDESRNRKVWFNSMVAAYTWWEDKRNDPRKTVTFGDWEPLPKDIVHTKTPRALDASWQQ</sequence>
<dbReference type="InterPro" id="IPR042098">
    <property type="entry name" value="TauD-like_sf"/>
</dbReference>
<dbReference type="Gramene" id="Bra039000.1">
    <property type="protein sequence ID" value="Bra039000.1-P"/>
    <property type="gene ID" value="Bra039000"/>
</dbReference>
<dbReference type="Pfam" id="PF02668">
    <property type="entry name" value="TauD"/>
    <property type="match status" value="1"/>
</dbReference>
<dbReference type="eggNOG" id="KOG2985">
    <property type="taxonomic scope" value="Eukaryota"/>
</dbReference>
<evidence type="ECO:0000259" key="3">
    <source>
        <dbReference type="Pfam" id="PF02668"/>
    </source>
</evidence>
<dbReference type="GO" id="GO:0016491">
    <property type="term" value="F:oxidoreductase activity"/>
    <property type="evidence" value="ECO:0007669"/>
    <property type="project" value="UniProtKB-KW"/>
</dbReference>
<dbReference type="EnsemblPlants" id="Bra039000.1">
    <property type="protein sequence ID" value="Bra039000.1-P"/>
    <property type="gene ID" value="Bra039000"/>
</dbReference>
<keyword evidence="1" id="KW-0560">Oxidoreductase</keyword>
<dbReference type="STRING" id="51351.M4FD30"/>
<dbReference type="Gene3D" id="3.60.130.10">
    <property type="entry name" value="Clavaminate synthase-like"/>
    <property type="match status" value="1"/>
</dbReference>
<reference evidence="4 5" key="2">
    <citation type="journal article" date="2018" name="Hortic Res">
        <title>Improved Brassica rapa reference genome by single-molecule sequencing and chromosome conformation capture technologies.</title>
        <authorList>
            <person name="Zhang L."/>
            <person name="Cai X."/>
            <person name="Wu J."/>
            <person name="Liu M."/>
            <person name="Grob S."/>
            <person name="Cheng F."/>
            <person name="Liang J."/>
            <person name="Cai C."/>
            <person name="Liu Z."/>
            <person name="Liu B."/>
            <person name="Wang F."/>
            <person name="Li S."/>
            <person name="Liu F."/>
            <person name="Li X."/>
            <person name="Cheng L."/>
            <person name="Yang W."/>
            <person name="Li M.H."/>
            <person name="Grossniklaus U."/>
            <person name="Zheng H."/>
            <person name="Wang X."/>
        </authorList>
    </citation>
    <scope>NUCLEOTIDE SEQUENCE [LARGE SCALE GENOMIC DNA]</scope>
    <source>
        <strain evidence="4 5">cv. Chiifu-401-42</strain>
    </source>
</reference>
<dbReference type="Proteomes" id="UP000011750">
    <property type="component" value="Chromosome A07"/>
</dbReference>
<protein>
    <recommendedName>
        <fullName evidence="3">TauD/TfdA-like domain-containing protein</fullName>
    </recommendedName>
</protein>
<evidence type="ECO:0000256" key="1">
    <source>
        <dbReference type="ARBA" id="ARBA00023002"/>
    </source>
</evidence>
<dbReference type="InParanoid" id="M4FD30"/>
<dbReference type="HOGENOM" id="CLU_759437_0_0_1"/>
<feature type="compositionally biased region" description="Basic and acidic residues" evidence="2">
    <location>
        <begin position="32"/>
        <end position="45"/>
    </location>
</feature>
<evidence type="ECO:0000313" key="5">
    <source>
        <dbReference type="Proteomes" id="UP000011750"/>
    </source>
</evidence>
<feature type="domain" description="TauD/TfdA-like" evidence="3">
    <location>
        <begin position="182"/>
        <end position="318"/>
    </location>
</feature>
<dbReference type="SUPFAM" id="SSF51197">
    <property type="entry name" value="Clavaminate synthase-like"/>
    <property type="match status" value="1"/>
</dbReference>
<dbReference type="InterPro" id="IPR050411">
    <property type="entry name" value="AlphaKG_dependent_hydroxylases"/>
</dbReference>
<evidence type="ECO:0000256" key="2">
    <source>
        <dbReference type="SAM" id="MobiDB-lite"/>
    </source>
</evidence>
<accession>M4FD30</accession>
<dbReference type="InterPro" id="IPR003819">
    <property type="entry name" value="TauD/TfdA-like"/>
</dbReference>
<reference evidence="4" key="3">
    <citation type="submission" date="2023-03" db="UniProtKB">
        <authorList>
            <consortium name="EnsemblPlants"/>
        </authorList>
    </citation>
    <scope>IDENTIFICATION</scope>
    <source>
        <strain evidence="4">cv. Chiifu-401-42</strain>
    </source>
</reference>
<dbReference type="eggNOG" id="KOG0723">
    <property type="taxonomic scope" value="Eukaryota"/>
</dbReference>
<proteinExistence type="predicted"/>
<dbReference type="AlphaFoldDB" id="M4FD30"/>
<dbReference type="PANTHER" id="PTHR10696">
    <property type="entry name" value="GAMMA-BUTYROBETAINE HYDROXYLASE-RELATED"/>
    <property type="match status" value="1"/>
</dbReference>
<feature type="region of interest" description="Disordered" evidence="2">
    <location>
        <begin position="29"/>
        <end position="48"/>
    </location>
</feature>
<dbReference type="PANTHER" id="PTHR10696:SF21">
    <property type="entry name" value="TAUD_TFDA-LIKE DOMAIN-CONTAINING PROTEIN"/>
    <property type="match status" value="1"/>
</dbReference>
<evidence type="ECO:0000313" key="4">
    <source>
        <dbReference type="EnsemblPlants" id="Bra039000.1-P"/>
    </source>
</evidence>